<dbReference type="GO" id="GO:0042802">
    <property type="term" value="F:identical protein binding"/>
    <property type="evidence" value="ECO:0007669"/>
    <property type="project" value="EnsemblFungi"/>
</dbReference>
<dbReference type="GO" id="GO:0000466">
    <property type="term" value="P:maturation of 5.8S rRNA from tricistronic rRNA transcript (SSU-rRNA, 5.8S rRNA, LSU-rRNA)"/>
    <property type="evidence" value="ECO:0007669"/>
    <property type="project" value="EnsemblFungi"/>
</dbReference>
<dbReference type="Proteomes" id="UP000002866">
    <property type="component" value="Chromosome 1"/>
</dbReference>
<dbReference type="AlphaFoldDB" id="I2GXG5"/>
<dbReference type="GeneID" id="14493630"/>
<feature type="region of interest" description="Disordered" evidence="1">
    <location>
        <begin position="1"/>
        <end position="85"/>
    </location>
</feature>
<dbReference type="GO" id="GO:0030687">
    <property type="term" value="C:preribosome, large subunit precursor"/>
    <property type="evidence" value="ECO:0007669"/>
    <property type="project" value="EnsemblFungi"/>
</dbReference>
<feature type="compositionally biased region" description="Polar residues" evidence="1">
    <location>
        <begin position="1"/>
        <end position="14"/>
    </location>
</feature>
<dbReference type="InterPro" id="IPR023674">
    <property type="entry name" value="Ribosomal_uL1-like"/>
</dbReference>
<reference evidence="2 3" key="1">
    <citation type="journal article" date="2011" name="Proc. Natl. Acad. Sci. U.S.A.">
        <title>Evolutionary erosion of yeast sex chromosomes by mating-type switching accidents.</title>
        <authorList>
            <person name="Gordon J.L."/>
            <person name="Armisen D."/>
            <person name="Proux-Wera E."/>
            <person name="Oheigeartaigh S.S."/>
            <person name="Byrne K.P."/>
            <person name="Wolfe K.H."/>
        </authorList>
    </citation>
    <scope>NUCLEOTIDE SEQUENCE [LARGE SCALE GENOMIC DNA]</scope>
    <source>
        <strain evidence="3">ATCC 34711 / CBS 6284 / DSM 70876 / NBRC 10599 / NRRL Y-10934 / UCD 77-7</strain>
    </source>
</reference>
<dbReference type="FunCoup" id="I2GXG5">
    <property type="interactions" value="667"/>
</dbReference>
<dbReference type="KEGG" id="tbl:TBLA_0A10390"/>
<dbReference type="GO" id="GO:0030674">
    <property type="term" value="F:protein-macromolecule adaptor activity"/>
    <property type="evidence" value="ECO:0007669"/>
    <property type="project" value="EnsemblFungi"/>
</dbReference>
<dbReference type="eggNOG" id="KOG1685">
    <property type="taxonomic scope" value="Eukaryota"/>
</dbReference>
<organism evidence="2 3">
    <name type="scientific">Henningerozyma blattae (strain ATCC 34711 / CBS 6284 / DSM 70876 / NBRC 10599 / NRRL Y-10934 / UCD 77-7)</name>
    <name type="common">Yeast</name>
    <name type="synonym">Tetrapisispora blattae</name>
    <dbReference type="NCBI Taxonomy" id="1071380"/>
    <lineage>
        <taxon>Eukaryota</taxon>
        <taxon>Fungi</taxon>
        <taxon>Dikarya</taxon>
        <taxon>Ascomycota</taxon>
        <taxon>Saccharomycotina</taxon>
        <taxon>Saccharomycetes</taxon>
        <taxon>Saccharomycetales</taxon>
        <taxon>Saccharomycetaceae</taxon>
        <taxon>Henningerozyma</taxon>
    </lineage>
</organism>
<feature type="compositionally biased region" description="Low complexity" evidence="1">
    <location>
        <begin position="17"/>
        <end position="38"/>
    </location>
</feature>
<gene>
    <name evidence="2" type="primary">TBLA0A10390</name>
    <name evidence="2" type="ORF">TBLA_0A10390</name>
</gene>
<feature type="compositionally biased region" description="Basic and acidic residues" evidence="1">
    <location>
        <begin position="374"/>
        <end position="392"/>
    </location>
</feature>
<name>I2GXG5_HENB6</name>
<dbReference type="GO" id="GO:0043023">
    <property type="term" value="F:ribosomal large subunit binding"/>
    <property type="evidence" value="ECO:0007669"/>
    <property type="project" value="EnsemblFungi"/>
</dbReference>
<dbReference type="Pfam" id="PF00687">
    <property type="entry name" value="Ribosomal_L1"/>
    <property type="match status" value="1"/>
</dbReference>
<dbReference type="InParanoid" id="I2GXG5"/>
<dbReference type="EMBL" id="HE806316">
    <property type="protein sequence ID" value="CCH58817.1"/>
    <property type="molecule type" value="Genomic_DNA"/>
</dbReference>
<dbReference type="GO" id="GO:0005730">
    <property type="term" value="C:nucleolus"/>
    <property type="evidence" value="ECO:0007669"/>
    <property type="project" value="EnsemblFungi"/>
</dbReference>
<evidence type="ECO:0008006" key="4">
    <source>
        <dbReference type="Google" id="ProtNLM"/>
    </source>
</evidence>
<protein>
    <recommendedName>
        <fullName evidence="4">Proteasome-interacting protein CIC1</fullName>
    </recommendedName>
</protein>
<evidence type="ECO:0000313" key="2">
    <source>
        <dbReference type="EMBL" id="CCH58817.1"/>
    </source>
</evidence>
<dbReference type="RefSeq" id="XP_004178336.1">
    <property type="nucleotide sequence ID" value="XM_004178288.1"/>
</dbReference>
<dbReference type="GO" id="GO:0030163">
    <property type="term" value="P:protein catabolic process"/>
    <property type="evidence" value="ECO:0007669"/>
    <property type="project" value="EnsemblFungi"/>
</dbReference>
<feature type="compositionally biased region" description="Basic and acidic residues" evidence="1">
    <location>
        <begin position="40"/>
        <end position="78"/>
    </location>
</feature>
<dbReference type="OrthoDB" id="10251727at2759"/>
<sequence length="399" mass="44812">MAKTKNGSKPNSRSGSKKNTPVNTPTKKNPKLKAANNKAPKKDDLPIPKARIDAAISELRKFSSKKDTEDEDSKKNLLDDDEDSTDDLNKSFQLITVNNKSFTGTTKSFKLKMLPVPHSLYKSWKKASVTSVKDFKTLLILKDDDISKVAEDDLFDKLNESDITIDQIISGKDLKTVYKAFEKRRAFISEFSLILADENIITTLPKLLGGKFYNKVETTPISIRSYSSGKVFSIETLTNSIKKVYLNQLPVSLPRGTTMNVHLGNLQWFDNKELSENVTSITKKLLETYPLRSIFIKTNKSPVLPLYYNQDVLNEIAASAESKANADNNGREIQSVKIDGMDVKLTAFDKALLEITNPDEVSTVFAKQINATKRAREDEKDEKVEKDDEKMTTKKAKKA</sequence>
<dbReference type="STRING" id="1071380.I2GXG5"/>
<evidence type="ECO:0000256" key="1">
    <source>
        <dbReference type="SAM" id="MobiDB-lite"/>
    </source>
</evidence>
<keyword evidence="3" id="KW-1185">Reference proteome</keyword>
<feature type="region of interest" description="Disordered" evidence="1">
    <location>
        <begin position="369"/>
        <end position="399"/>
    </location>
</feature>
<accession>I2GXG5</accession>
<dbReference type="HOGENOM" id="CLU_049748_0_0_1"/>
<evidence type="ECO:0000313" key="3">
    <source>
        <dbReference type="Proteomes" id="UP000002866"/>
    </source>
</evidence>
<dbReference type="Gene3D" id="3.40.50.790">
    <property type="match status" value="1"/>
</dbReference>
<dbReference type="InterPro" id="IPR028364">
    <property type="entry name" value="Ribosomal_uL1/biogenesis"/>
</dbReference>
<dbReference type="SUPFAM" id="SSF56808">
    <property type="entry name" value="Ribosomal protein L1"/>
    <property type="match status" value="1"/>
</dbReference>
<dbReference type="OMA" id="SFYKPWK"/>
<dbReference type="InterPro" id="IPR016095">
    <property type="entry name" value="Ribosomal_uL1_3-a/b-sand"/>
</dbReference>
<dbReference type="GO" id="GO:0000463">
    <property type="term" value="P:maturation of LSU-rRNA from tricistronic rRNA transcript (SSU-rRNA, 5.8S rRNA, LSU-rRNA)"/>
    <property type="evidence" value="ECO:0007669"/>
    <property type="project" value="EnsemblFungi"/>
</dbReference>
<dbReference type="GO" id="GO:0070628">
    <property type="term" value="F:proteasome binding"/>
    <property type="evidence" value="ECO:0007669"/>
    <property type="project" value="EnsemblFungi"/>
</dbReference>
<dbReference type="GO" id="GO:0070180">
    <property type="term" value="F:large ribosomal subunit rRNA binding"/>
    <property type="evidence" value="ECO:0007669"/>
    <property type="project" value="EnsemblFungi"/>
</dbReference>
<proteinExistence type="predicted"/>